<dbReference type="SUPFAM" id="SSF55486">
    <property type="entry name" value="Metalloproteases ('zincins'), catalytic domain"/>
    <property type="match status" value="1"/>
</dbReference>
<protein>
    <recommendedName>
        <fullName evidence="2">Peptidase metallopeptidase domain-containing protein</fullName>
    </recommendedName>
</protein>
<dbReference type="Pfam" id="PF01400">
    <property type="entry name" value="Astacin"/>
    <property type="match status" value="1"/>
</dbReference>
<dbReference type="RefSeq" id="WP_345541076.1">
    <property type="nucleotide sequence ID" value="NZ_BAABGJ010000080.1"/>
</dbReference>
<feature type="domain" description="Peptidase metallopeptidase" evidence="2">
    <location>
        <begin position="53"/>
        <end position="214"/>
    </location>
</feature>
<name>A0ABP8IBZ5_9BURK</name>
<accession>A0ABP8IBZ5</accession>
<dbReference type="InterPro" id="IPR024079">
    <property type="entry name" value="MetalloPept_cat_dom_sf"/>
</dbReference>
<feature type="region of interest" description="Disordered" evidence="1">
    <location>
        <begin position="1"/>
        <end position="22"/>
    </location>
</feature>
<dbReference type="SMART" id="SM00235">
    <property type="entry name" value="ZnMc"/>
    <property type="match status" value="1"/>
</dbReference>
<comment type="caution">
    <text evidence="3">The sequence shown here is derived from an EMBL/GenBank/DDBJ whole genome shotgun (WGS) entry which is preliminary data.</text>
</comment>
<organism evidence="3 4">
    <name type="scientific">Variovorax defluvii</name>
    <dbReference type="NCBI Taxonomy" id="913761"/>
    <lineage>
        <taxon>Bacteria</taxon>
        <taxon>Pseudomonadati</taxon>
        <taxon>Pseudomonadota</taxon>
        <taxon>Betaproteobacteria</taxon>
        <taxon>Burkholderiales</taxon>
        <taxon>Comamonadaceae</taxon>
        <taxon>Variovorax</taxon>
    </lineage>
</organism>
<dbReference type="Gene3D" id="3.40.390.10">
    <property type="entry name" value="Collagenase (Catalytic Domain)"/>
    <property type="match status" value="1"/>
</dbReference>
<dbReference type="InterPro" id="IPR001506">
    <property type="entry name" value="Peptidase_M12A"/>
</dbReference>
<keyword evidence="4" id="KW-1185">Reference proteome</keyword>
<evidence type="ECO:0000313" key="3">
    <source>
        <dbReference type="EMBL" id="GAA4355429.1"/>
    </source>
</evidence>
<dbReference type="EMBL" id="BAABGJ010000080">
    <property type="protein sequence ID" value="GAA4355429.1"/>
    <property type="molecule type" value="Genomic_DNA"/>
</dbReference>
<dbReference type="Proteomes" id="UP001500975">
    <property type="component" value="Unassembled WGS sequence"/>
</dbReference>
<gene>
    <name evidence="3" type="ORF">GCM10023165_47540</name>
</gene>
<reference evidence="4" key="1">
    <citation type="journal article" date="2019" name="Int. J. Syst. Evol. Microbiol.">
        <title>The Global Catalogue of Microorganisms (GCM) 10K type strain sequencing project: providing services to taxonomists for standard genome sequencing and annotation.</title>
        <authorList>
            <consortium name="The Broad Institute Genomics Platform"/>
            <consortium name="The Broad Institute Genome Sequencing Center for Infectious Disease"/>
            <person name="Wu L."/>
            <person name="Ma J."/>
        </authorList>
    </citation>
    <scope>NUCLEOTIDE SEQUENCE [LARGE SCALE GENOMIC DNA]</scope>
    <source>
        <strain evidence="4">JCM 17804</strain>
    </source>
</reference>
<evidence type="ECO:0000313" key="4">
    <source>
        <dbReference type="Proteomes" id="UP001500975"/>
    </source>
</evidence>
<evidence type="ECO:0000259" key="2">
    <source>
        <dbReference type="SMART" id="SM00235"/>
    </source>
</evidence>
<proteinExistence type="predicted"/>
<sequence>MPTAHPRTARAPAPPKAKPQAAGARRYCAQPIQTIRQFDSSVSAGRAAAILAGGKKWVNATQLTYYCYKRGDTVPAAWQGHSADTEVVEESFEIWAKLGIGISFRRVDAAEDAIVRIGFDAEDGSWSYVGRDVLMVRDPLQRTMNFGWPLNTDYGRDTALHEIGHTLGLEHEHQNPHAGITWNRQAVLDYFSGPPNNWQEQQIEWNILRKLPASQIKGTTWDPDSVMEYQFEAGLIDAPAPYRNGLVPKGGLSYADKAWVVESYPGVRAPAVGTLKVGLSQLLKIKAGETRNFEFAPPRTRSYTIGTFGTSDTVLVLFEVTSAGNVQIAGNDDSGTDLNARLSARLQKGRRYLVGLRLYYADAALETSLMVW</sequence>
<feature type="compositionally biased region" description="Low complexity" evidence="1">
    <location>
        <begin position="1"/>
        <end position="11"/>
    </location>
</feature>
<dbReference type="InterPro" id="IPR006026">
    <property type="entry name" value="Peptidase_Metallo"/>
</dbReference>
<evidence type="ECO:0000256" key="1">
    <source>
        <dbReference type="SAM" id="MobiDB-lite"/>
    </source>
</evidence>